<comment type="similarity">
    <text evidence="3">Belongs to the FAD-dependent oxidoreductase 2 family. NadB subfamily.</text>
</comment>
<evidence type="ECO:0000256" key="6">
    <source>
        <dbReference type="ARBA" id="ARBA00022630"/>
    </source>
</evidence>
<evidence type="ECO:0000313" key="15">
    <source>
        <dbReference type="EMBL" id="MBY4797630.1"/>
    </source>
</evidence>
<proteinExistence type="inferred from homology"/>
<keyword evidence="6" id="KW-0285">Flavoprotein</keyword>
<evidence type="ECO:0000256" key="2">
    <source>
        <dbReference type="ARBA" id="ARBA00004950"/>
    </source>
</evidence>
<evidence type="ECO:0000256" key="5">
    <source>
        <dbReference type="ARBA" id="ARBA00021901"/>
    </source>
</evidence>
<comment type="caution">
    <text evidence="15">The sequence shown here is derived from an EMBL/GenBank/DDBJ whole genome shotgun (WGS) entry which is preliminary data.</text>
</comment>
<feature type="compositionally biased region" description="Polar residues" evidence="13">
    <location>
        <begin position="479"/>
        <end position="500"/>
    </location>
</feature>
<comment type="function">
    <text evidence="10">Catalyzes the oxidation of L-aspartate to iminoaspartate, the first step in the de novo biosynthesis of NAD(+).</text>
</comment>
<gene>
    <name evidence="15" type="ORF">K6V98_04580</name>
</gene>
<dbReference type="Pfam" id="PF00890">
    <property type="entry name" value="FAD_binding_2"/>
    <property type="match status" value="1"/>
</dbReference>
<evidence type="ECO:0000256" key="12">
    <source>
        <dbReference type="ARBA" id="ARBA00048305"/>
    </source>
</evidence>
<keyword evidence="8" id="KW-0274">FAD</keyword>
<evidence type="ECO:0000259" key="14">
    <source>
        <dbReference type="Pfam" id="PF00890"/>
    </source>
</evidence>
<evidence type="ECO:0000256" key="9">
    <source>
        <dbReference type="ARBA" id="ARBA00023002"/>
    </source>
</evidence>
<dbReference type="Proteomes" id="UP000700908">
    <property type="component" value="Unassembled WGS sequence"/>
</dbReference>
<dbReference type="InterPro" id="IPR036188">
    <property type="entry name" value="FAD/NAD-bd_sf"/>
</dbReference>
<comment type="catalytic activity">
    <reaction evidence="12">
        <text>L-aspartate + O2 = iminosuccinate + H2O2</text>
        <dbReference type="Rhea" id="RHEA:25876"/>
        <dbReference type="ChEBI" id="CHEBI:15379"/>
        <dbReference type="ChEBI" id="CHEBI:16240"/>
        <dbReference type="ChEBI" id="CHEBI:29991"/>
        <dbReference type="ChEBI" id="CHEBI:77875"/>
        <dbReference type="EC" id="1.4.3.16"/>
    </reaction>
    <physiologicalReaction direction="left-to-right" evidence="12">
        <dbReference type="Rhea" id="RHEA:25877"/>
    </physiologicalReaction>
</comment>
<evidence type="ECO:0000256" key="4">
    <source>
        <dbReference type="ARBA" id="ARBA00012173"/>
    </source>
</evidence>
<evidence type="ECO:0000256" key="11">
    <source>
        <dbReference type="ARBA" id="ARBA00030386"/>
    </source>
</evidence>
<dbReference type="SUPFAM" id="SSF51905">
    <property type="entry name" value="FAD/NAD(P)-binding domain"/>
    <property type="match status" value="1"/>
</dbReference>
<keyword evidence="7" id="KW-0662">Pyridine nucleotide biosynthesis</keyword>
<dbReference type="Gene3D" id="3.50.50.60">
    <property type="entry name" value="FAD/NAD(P)-binding domain"/>
    <property type="match status" value="2"/>
</dbReference>
<evidence type="ECO:0000313" key="16">
    <source>
        <dbReference type="Proteomes" id="UP000700908"/>
    </source>
</evidence>
<dbReference type="RefSeq" id="WP_222199352.1">
    <property type="nucleotide sequence ID" value="NZ_JAIMFO010000006.1"/>
</dbReference>
<dbReference type="EC" id="1.4.3.16" evidence="4"/>
<reference evidence="15 16" key="1">
    <citation type="submission" date="2021-08" db="EMBL/GenBank/DDBJ databases">
        <title>Collinsella faecalis sp. nov. isolated from swine faeces.</title>
        <authorList>
            <person name="Oh B.S."/>
            <person name="Lee J.H."/>
        </authorList>
    </citation>
    <scope>NUCLEOTIDE SEQUENCE [LARGE SCALE GENOMIC DNA]</scope>
    <source>
        <strain evidence="15 16">AGMB00827</strain>
    </source>
</reference>
<dbReference type="InterPro" id="IPR005288">
    <property type="entry name" value="NadB"/>
</dbReference>
<comment type="pathway">
    <text evidence="2">Cofactor biosynthesis; NAD(+) biosynthesis; iminoaspartate from L-aspartate (oxidase route): step 1/1.</text>
</comment>
<evidence type="ECO:0000256" key="10">
    <source>
        <dbReference type="ARBA" id="ARBA00029426"/>
    </source>
</evidence>
<dbReference type="SUPFAM" id="SSF56425">
    <property type="entry name" value="Succinate dehydrogenase/fumarate reductase flavoprotein, catalytic domain"/>
    <property type="match status" value="1"/>
</dbReference>
<protein>
    <recommendedName>
        <fullName evidence="5">L-aspartate oxidase</fullName>
        <ecNumber evidence="4">1.4.3.16</ecNumber>
    </recommendedName>
    <alternativeName>
        <fullName evidence="11">Quinolinate synthase B</fullName>
    </alternativeName>
</protein>
<feature type="domain" description="FAD-dependent oxidoreductase 2 FAD-binding" evidence="14">
    <location>
        <begin position="10"/>
        <end position="416"/>
    </location>
</feature>
<dbReference type="PANTHER" id="PTHR42716:SF2">
    <property type="entry name" value="L-ASPARTATE OXIDASE, CHLOROPLASTIC"/>
    <property type="match status" value="1"/>
</dbReference>
<keyword evidence="9" id="KW-0560">Oxidoreductase</keyword>
<name>A0ABS7MMH2_9ACTN</name>
<evidence type="ECO:0000256" key="3">
    <source>
        <dbReference type="ARBA" id="ARBA00008562"/>
    </source>
</evidence>
<keyword evidence="16" id="KW-1185">Reference proteome</keyword>
<evidence type="ECO:0000256" key="13">
    <source>
        <dbReference type="SAM" id="MobiDB-lite"/>
    </source>
</evidence>
<sequence length="500" mass="53431">MDDSEGRDCDVVIVGCGVAGLYAALNLPASTRILMLSKGSVEECDSMLAQGGICVLANDADYDAFLEDTLVAGHQENDPTSVKVMISASRRVLNDLMDIGVAFETNARGELAFTREGAHSRPRIAYHADTTGKEITTKLLSAVRARPNIQILEHTAMVDLLVENGRCTGVLACAVDAHAARLPSCALRQTSHDLVPRELREAFSLAFEPVDACPATNFTPFPIRANASLLAAGGIGGLFTSSTNYPQLTGDACLIAGEHGVALKDLDHVQFHPTGLYTGKPGRTFLISESCRGEGAILLNQAGERFTNELAPRDVVSAAIRKQMRQDGTDHVWLSFAPVDRDVILNHFGTIREQCLQELGIDILNEPVPVAPTQHYFMGGIQVDLDGATSMPGLFAAGETACNGVHGANRLASNSLLEAMVWARRAAYRIAHGSSLPAFEPREPLGRPHAPQAAHNSDETHAEPHSQPQALHAPAACSRMTSTSCGHLPQKHTSANSSEE</sequence>
<dbReference type="InterPro" id="IPR027477">
    <property type="entry name" value="Succ_DH/fumarate_Rdtase_cat_sf"/>
</dbReference>
<evidence type="ECO:0000256" key="7">
    <source>
        <dbReference type="ARBA" id="ARBA00022642"/>
    </source>
</evidence>
<dbReference type="EMBL" id="JAIMFO010000006">
    <property type="protein sequence ID" value="MBY4797630.1"/>
    <property type="molecule type" value="Genomic_DNA"/>
</dbReference>
<comment type="cofactor">
    <cofactor evidence="1">
        <name>FAD</name>
        <dbReference type="ChEBI" id="CHEBI:57692"/>
    </cofactor>
</comment>
<feature type="region of interest" description="Disordered" evidence="13">
    <location>
        <begin position="439"/>
        <end position="500"/>
    </location>
</feature>
<dbReference type="InterPro" id="IPR003953">
    <property type="entry name" value="FAD-dep_OxRdtase_2_FAD-bd"/>
</dbReference>
<dbReference type="PRINTS" id="PR00368">
    <property type="entry name" value="FADPNR"/>
</dbReference>
<evidence type="ECO:0000256" key="1">
    <source>
        <dbReference type="ARBA" id="ARBA00001974"/>
    </source>
</evidence>
<dbReference type="Gene3D" id="3.90.700.10">
    <property type="entry name" value="Succinate dehydrogenase/fumarate reductase flavoprotein, catalytic domain"/>
    <property type="match status" value="1"/>
</dbReference>
<evidence type="ECO:0000256" key="8">
    <source>
        <dbReference type="ARBA" id="ARBA00022827"/>
    </source>
</evidence>
<accession>A0ABS7MMH2</accession>
<organism evidence="15 16">
    <name type="scientific">Collinsella ureilytica</name>
    <dbReference type="NCBI Taxonomy" id="2869515"/>
    <lineage>
        <taxon>Bacteria</taxon>
        <taxon>Bacillati</taxon>
        <taxon>Actinomycetota</taxon>
        <taxon>Coriobacteriia</taxon>
        <taxon>Coriobacteriales</taxon>
        <taxon>Coriobacteriaceae</taxon>
        <taxon>Collinsella</taxon>
    </lineage>
</organism>
<dbReference type="PANTHER" id="PTHR42716">
    <property type="entry name" value="L-ASPARTATE OXIDASE"/>
    <property type="match status" value="1"/>
</dbReference>